<dbReference type="GO" id="GO:0005886">
    <property type="term" value="C:plasma membrane"/>
    <property type="evidence" value="ECO:0007669"/>
    <property type="project" value="UniProtKB-SubCell"/>
</dbReference>
<feature type="transmembrane region" description="Helical" evidence="7">
    <location>
        <begin position="236"/>
        <end position="258"/>
    </location>
</feature>
<evidence type="ECO:0000256" key="2">
    <source>
        <dbReference type="ARBA" id="ARBA00022692"/>
    </source>
</evidence>
<keyword evidence="6 7" id="KW-0472">Membrane</keyword>
<dbReference type="PANTHER" id="PTHR43158:SF2">
    <property type="entry name" value="SKFA PEPTIDE EXPORT ATP-BINDING PROTEIN SKFE"/>
    <property type="match status" value="1"/>
</dbReference>
<evidence type="ECO:0000259" key="8">
    <source>
        <dbReference type="PROSITE" id="PS50929"/>
    </source>
</evidence>
<evidence type="ECO:0000313" key="10">
    <source>
        <dbReference type="Proteomes" id="UP000252800"/>
    </source>
</evidence>
<gene>
    <name evidence="9" type="ORF">EB18_01961</name>
</gene>
<comment type="caution">
    <text evidence="9">The sequence shown here is derived from an EMBL/GenBank/DDBJ whole genome shotgun (WGS) entry which is preliminary data.</text>
</comment>
<evidence type="ECO:0000256" key="1">
    <source>
        <dbReference type="ARBA" id="ARBA00004651"/>
    </source>
</evidence>
<evidence type="ECO:0000313" key="9">
    <source>
        <dbReference type="EMBL" id="RBR27996.1"/>
    </source>
</evidence>
<feature type="transmembrane region" description="Helical" evidence="7">
    <location>
        <begin position="49"/>
        <end position="70"/>
    </location>
</feature>
<comment type="subcellular location">
    <subcellularLocation>
        <location evidence="1">Cell membrane</location>
        <topology evidence="1">Multi-pass membrane protein</topology>
    </subcellularLocation>
</comment>
<dbReference type="InterPro" id="IPR027417">
    <property type="entry name" value="P-loop_NTPase"/>
</dbReference>
<feature type="transmembrane region" description="Helical" evidence="7">
    <location>
        <begin position="133"/>
        <end position="165"/>
    </location>
</feature>
<dbReference type="Proteomes" id="UP000252800">
    <property type="component" value="Unassembled WGS sequence"/>
</dbReference>
<keyword evidence="4" id="KW-0067">ATP-binding</keyword>
<keyword evidence="3" id="KW-0547">Nucleotide-binding</keyword>
<organism evidence="9 10">
    <name type="scientific">Enterococcus cecorum</name>
    <dbReference type="NCBI Taxonomy" id="44008"/>
    <lineage>
        <taxon>Bacteria</taxon>
        <taxon>Bacillati</taxon>
        <taxon>Bacillota</taxon>
        <taxon>Bacilli</taxon>
        <taxon>Lactobacillales</taxon>
        <taxon>Enterococcaceae</taxon>
        <taxon>Enterococcus</taxon>
    </lineage>
</organism>
<dbReference type="GO" id="GO:0140359">
    <property type="term" value="F:ABC-type transporter activity"/>
    <property type="evidence" value="ECO:0007669"/>
    <property type="project" value="InterPro"/>
</dbReference>
<feature type="transmembrane region" description="Helical" evidence="7">
    <location>
        <begin position="12"/>
        <end position="37"/>
    </location>
</feature>
<dbReference type="SMART" id="SM00382">
    <property type="entry name" value="AAA"/>
    <property type="match status" value="1"/>
</dbReference>
<evidence type="ECO:0000256" key="4">
    <source>
        <dbReference type="ARBA" id="ARBA00022840"/>
    </source>
</evidence>
<dbReference type="Gene3D" id="3.40.50.300">
    <property type="entry name" value="P-loop containing nucleotide triphosphate hydrolases"/>
    <property type="match status" value="2"/>
</dbReference>
<evidence type="ECO:0000256" key="6">
    <source>
        <dbReference type="ARBA" id="ARBA00023136"/>
    </source>
</evidence>
<dbReference type="EMBL" id="LEOY01000019">
    <property type="protein sequence ID" value="RBR27996.1"/>
    <property type="molecule type" value="Genomic_DNA"/>
</dbReference>
<dbReference type="InterPro" id="IPR003593">
    <property type="entry name" value="AAA+_ATPase"/>
</dbReference>
<dbReference type="PANTHER" id="PTHR43158">
    <property type="entry name" value="SKFA PEPTIDE EXPORT ATP-BINDING PROTEIN SKFE"/>
    <property type="match status" value="1"/>
</dbReference>
<protein>
    <recommendedName>
        <fullName evidence="8">ABC transmembrane type-1 domain-containing protein</fullName>
    </recommendedName>
</protein>
<dbReference type="PROSITE" id="PS50929">
    <property type="entry name" value="ABC_TM1F"/>
    <property type="match status" value="1"/>
</dbReference>
<proteinExistence type="predicted"/>
<sequence length="485" mass="55636">MFKLLKFNSKQLFIKSLIINTFVTLFTIILPYITKLFIDNIELKNGHKVLLFGLANILIVLVIQVLYYFADLFQGKSELFVWDNISQITHKNLQSYDPTQYDLSERNISQMLGQNYELLKHFFNQYPVMLTLYVVRAVAIIGILFSISPFIALLVLILIPFFMYISNRYGERLSSLGANMVNSMKTVREYLLDSSKLSLSERFFQKRSFIPFSTVLSAYKRDKMAQVKMTAFFDNFLSYAFLNLMISLSIIISGYLAFNGKITLGDLFAIQLYVSQFWTPVEYFVDVYKEYISCKQIMMDFITFLTPPLISYADVPIQSITINQYIGRNQQGANLHLPLSAKLQRGKAYIICGDNGVGKTKLILSLLGFDNDYSGELALAQITQNSNIAYCPADPIPSKFYDNKVSQGASMGQLKLFQLEQVLLQEKDVYIFDEPSNFLDQSKKKIIKEKIYALTNKHKIVVLVTHDADMFDSQAEKIEIKRAAK</sequence>
<evidence type="ECO:0000256" key="7">
    <source>
        <dbReference type="SAM" id="Phobius"/>
    </source>
</evidence>
<dbReference type="SUPFAM" id="SSF52540">
    <property type="entry name" value="P-loop containing nucleoside triphosphate hydrolases"/>
    <property type="match status" value="1"/>
</dbReference>
<dbReference type="Gene3D" id="1.20.1560.10">
    <property type="entry name" value="ABC transporter type 1, transmembrane domain"/>
    <property type="match status" value="1"/>
</dbReference>
<accession>A0A366SE52</accession>
<dbReference type="GO" id="GO:0005524">
    <property type="term" value="F:ATP binding"/>
    <property type="evidence" value="ECO:0007669"/>
    <property type="project" value="UniProtKB-KW"/>
</dbReference>
<dbReference type="InterPro" id="IPR011527">
    <property type="entry name" value="ABC1_TM_dom"/>
</dbReference>
<evidence type="ECO:0000256" key="5">
    <source>
        <dbReference type="ARBA" id="ARBA00022989"/>
    </source>
</evidence>
<evidence type="ECO:0000256" key="3">
    <source>
        <dbReference type="ARBA" id="ARBA00022741"/>
    </source>
</evidence>
<reference evidence="9 10" key="1">
    <citation type="submission" date="2015-06" db="EMBL/GenBank/DDBJ databases">
        <title>The Genome Sequence of Enterococcus cecorum 170AEA1.</title>
        <authorList>
            <consortium name="The Broad Institute Genomics Platform"/>
            <consortium name="The Broad Institute Genome Sequencing Center for Infectious Disease"/>
            <person name="Earl A.M."/>
            <person name="Van Tyne D."/>
            <person name="Lebreton F."/>
            <person name="Saavedra J.T."/>
            <person name="Gilmore M.S."/>
            <person name="Manson McGuire A."/>
            <person name="Clock S."/>
            <person name="Crupain M."/>
            <person name="Rangan U."/>
            <person name="Young S."/>
            <person name="Abouelleil A."/>
            <person name="Cao P."/>
            <person name="Chapman S.B."/>
            <person name="Griggs A."/>
            <person name="Priest M."/>
            <person name="Shea T."/>
            <person name="Wortman J."/>
            <person name="Nusbaum C."/>
            <person name="Birren B."/>
        </authorList>
    </citation>
    <scope>NUCLEOTIDE SEQUENCE [LARGE SCALE GENOMIC DNA]</scope>
    <source>
        <strain evidence="9 10">170AEA1</strain>
    </source>
</reference>
<dbReference type="RefSeq" id="WP_162781864.1">
    <property type="nucleotide sequence ID" value="NZ_KZ845705.1"/>
</dbReference>
<keyword evidence="2 7" id="KW-0812">Transmembrane</keyword>
<feature type="domain" description="ABC transmembrane type-1" evidence="8">
    <location>
        <begin position="16"/>
        <end position="293"/>
    </location>
</feature>
<dbReference type="CDD" id="cd00267">
    <property type="entry name" value="ABC_ATPase"/>
    <property type="match status" value="1"/>
</dbReference>
<dbReference type="SUPFAM" id="SSF90123">
    <property type="entry name" value="ABC transporter transmembrane region"/>
    <property type="match status" value="1"/>
</dbReference>
<name>A0A366SE52_9ENTE</name>
<keyword evidence="5 7" id="KW-1133">Transmembrane helix</keyword>
<dbReference type="AlphaFoldDB" id="A0A366SE52"/>
<dbReference type="InterPro" id="IPR036640">
    <property type="entry name" value="ABC1_TM_sf"/>
</dbReference>